<keyword evidence="1" id="KW-0175">Coiled coil</keyword>
<dbReference type="AlphaFoldDB" id="A0A8J8NBH0"/>
<evidence type="ECO:0000256" key="2">
    <source>
        <dbReference type="SAM" id="MobiDB-lite"/>
    </source>
</evidence>
<comment type="caution">
    <text evidence="3">The sequence shown here is derived from an EMBL/GenBank/DDBJ whole genome shotgun (WGS) entry which is preliminary data.</text>
</comment>
<protein>
    <submittedName>
        <fullName evidence="3">Uncharacterized protein</fullName>
    </submittedName>
</protein>
<evidence type="ECO:0000256" key="1">
    <source>
        <dbReference type="SAM" id="Coils"/>
    </source>
</evidence>
<dbReference type="EMBL" id="RRYP01025193">
    <property type="protein sequence ID" value="TNV71977.1"/>
    <property type="molecule type" value="Genomic_DNA"/>
</dbReference>
<keyword evidence="4" id="KW-1185">Reference proteome</keyword>
<feature type="region of interest" description="Disordered" evidence="2">
    <location>
        <begin position="162"/>
        <end position="200"/>
    </location>
</feature>
<gene>
    <name evidence="3" type="ORF">FGO68_gene7537</name>
</gene>
<name>A0A8J8NBH0_HALGN</name>
<dbReference type="Proteomes" id="UP000785679">
    <property type="component" value="Unassembled WGS sequence"/>
</dbReference>
<accession>A0A8J8NBH0</accession>
<evidence type="ECO:0000313" key="3">
    <source>
        <dbReference type="EMBL" id="TNV71977.1"/>
    </source>
</evidence>
<proteinExistence type="predicted"/>
<reference evidence="3" key="1">
    <citation type="submission" date="2019-06" db="EMBL/GenBank/DDBJ databases">
        <authorList>
            <person name="Zheng W."/>
        </authorList>
    </citation>
    <scope>NUCLEOTIDE SEQUENCE</scope>
    <source>
        <strain evidence="3">QDHG01</strain>
    </source>
</reference>
<feature type="coiled-coil region" evidence="1">
    <location>
        <begin position="40"/>
        <end position="71"/>
    </location>
</feature>
<organism evidence="3 4">
    <name type="scientific">Halteria grandinella</name>
    <dbReference type="NCBI Taxonomy" id="5974"/>
    <lineage>
        <taxon>Eukaryota</taxon>
        <taxon>Sar</taxon>
        <taxon>Alveolata</taxon>
        <taxon>Ciliophora</taxon>
        <taxon>Intramacronucleata</taxon>
        <taxon>Spirotrichea</taxon>
        <taxon>Stichotrichia</taxon>
        <taxon>Sporadotrichida</taxon>
        <taxon>Halteriidae</taxon>
        <taxon>Halteria</taxon>
    </lineage>
</organism>
<feature type="compositionally biased region" description="Polar residues" evidence="2">
    <location>
        <begin position="162"/>
        <end position="180"/>
    </location>
</feature>
<evidence type="ECO:0000313" key="4">
    <source>
        <dbReference type="Proteomes" id="UP000785679"/>
    </source>
</evidence>
<sequence length="200" mass="23013">MQMCETLIEPELEMQVNKKQALMQANQAIVYEIDRIGKQVNQKTKEYSFEVQELQQLAQEAQQRFERHEFILQEDKSREEGILEAQNERLDYLDLSLRVADEEYTRLMNALKANEEDQNRALNFMKVTTQGGSPYLGGLFNVIEEQQASPKGMNFSMKNTVPQRETQQGKTAANSSTAGLNTPLYGHYSIKGKKEMPDLR</sequence>